<evidence type="ECO:0000259" key="2">
    <source>
        <dbReference type="PROSITE" id="PS51857"/>
    </source>
</evidence>
<dbReference type="PANTHER" id="PTHR46565">
    <property type="entry name" value="COLD SHOCK DOMAIN PROTEIN 2"/>
    <property type="match status" value="1"/>
</dbReference>
<dbReference type="Gene3D" id="2.40.50.140">
    <property type="entry name" value="Nucleic acid-binding proteins"/>
    <property type="match status" value="1"/>
</dbReference>
<dbReference type="Pfam" id="PF00313">
    <property type="entry name" value="CSD"/>
    <property type="match status" value="1"/>
</dbReference>
<feature type="compositionally biased region" description="Basic and acidic residues" evidence="1">
    <location>
        <begin position="102"/>
        <end position="113"/>
    </location>
</feature>
<dbReference type="AlphaFoldDB" id="A0A6C0K1M1"/>
<reference evidence="3" key="1">
    <citation type="journal article" date="2020" name="Nature">
        <title>Giant virus diversity and host interactions through global metagenomics.</title>
        <authorList>
            <person name="Schulz F."/>
            <person name="Roux S."/>
            <person name="Paez-Espino D."/>
            <person name="Jungbluth S."/>
            <person name="Walsh D.A."/>
            <person name="Denef V.J."/>
            <person name="McMahon K.D."/>
            <person name="Konstantinidis K.T."/>
            <person name="Eloe-Fadrosh E.A."/>
            <person name="Kyrpides N.C."/>
            <person name="Woyke T."/>
        </authorList>
    </citation>
    <scope>NUCLEOTIDE SEQUENCE</scope>
    <source>
        <strain evidence="3">GVMAG-S-1101164-67</strain>
    </source>
</reference>
<dbReference type="SUPFAM" id="SSF50249">
    <property type="entry name" value="Nucleic acid-binding proteins"/>
    <property type="match status" value="1"/>
</dbReference>
<feature type="domain" description="CSD" evidence="2">
    <location>
        <begin position="5"/>
        <end position="78"/>
    </location>
</feature>
<dbReference type="SMART" id="SM00357">
    <property type="entry name" value="CSP"/>
    <property type="match status" value="1"/>
</dbReference>
<evidence type="ECO:0000313" key="3">
    <source>
        <dbReference type="EMBL" id="QHU10078.1"/>
    </source>
</evidence>
<sequence length="157" mass="17107">MSTTRITGRVKWFNSKAGYGFITACEGELADKDIFVHYSSIKSDASHYKYLTQGEYVDFSLTKPANEKHEFHAVEVSGVKGGPILCETRRLNALASRAGSEGGDREGSEEVRGESVPAPPVRKHKSRVSAPAKHDADAEGFTPVKKRASPRVKKASV</sequence>
<protein>
    <recommendedName>
        <fullName evidence="2">CSD domain-containing protein</fullName>
    </recommendedName>
</protein>
<dbReference type="GO" id="GO:0003676">
    <property type="term" value="F:nucleic acid binding"/>
    <property type="evidence" value="ECO:0007669"/>
    <property type="project" value="InterPro"/>
</dbReference>
<dbReference type="InterPro" id="IPR012340">
    <property type="entry name" value="NA-bd_OB-fold"/>
</dbReference>
<dbReference type="InterPro" id="IPR002059">
    <property type="entry name" value="CSP_DNA-bd"/>
</dbReference>
<dbReference type="PROSITE" id="PS51857">
    <property type="entry name" value="CSD_2"/>
    <property type="match status" value="1"/>
</dbReference>
<dbReference type="PANTHER" id="PTHR46565:SF20">
    <property type="entry name" value="COLD SHOCK DOMAIN-CONTAINING PROTEIN 4"/>
    <property type="match status" value="1"/>
</dbReference>
<dbReference type="EMBL" id="MN740749">
    <property type="protein sequence ID" value="QHU10078.1"/>
    <property type="molecule type" value="Genomic_DNA"/>
</dbReference>
<accession>A0A6C0K1M1</accession>
<proteinExistence type="predicted"/>
<dbReference type="CDD" id="cd04458">
    <property type="entry name" value="CSP_CDS"/>
    <property type="match status" value="1"/>
</dbReference>
<evidence type="ECO:0000256" key="1">
    <source>
        <dbReference type="SAM" id="MobiDB-lite"/>
    </source>
</evidence>
<dbReference type="InterPro" id="IPR011129">
    <property type="entry name" value="CSD"/>
</dbReference>
<organism evidence="3">
    <name type="scientific">viral metagenome</name>
    <dbReference type="NCBI Taxonomy" id="1070528"/>
    <lineage>
        <taxon>unclassified sequences</taxon>
        <taxon>metagenomes</taxon>
        <taxon>organismal metagenomes</taxon>
    </lineage>
</organism>
<dbReference type="PRINTS" id="PR00050">
    <property type="entry name" value="COLDSHOCK"/>
</dbReference>
<feature type="compositionally biased region" description="Basic residues" evidence="1">
    <location>
        <begin position="144"/>
        <end position="157"/>
    </location>
</feature>
<feature type="region of interest" description="Disordered" evidence="1">
    <location>
        <begin position="95"/>
        <end position="157"/>
    </location>
</feature>
<name>A0A6C0K1M1_9ZZZZ</name>